<evidence type="ECO:0000313" key="2">
    <source>
        <dbReference type="Proteomes" id="UP000278351"/>
    </source>
</evidence>
<name>A0A3N4PM81_9BACT</name>
<proteinExistence type="predicted"/>
<gene>
    <name evidence="1" type="ORF">EGT74_16760</name>
</gene>
<protein>
    <submittedName>
        <fullName evidence="1">Uncharacterized protein</fullName>
    </submittedName>
</protein>
<sequence>MEKNENKKKKELKRIVFYTEDMAELTGKSKRGARKALEPVRFVYGKGPYDLLLIREVCEYFDWDIEEIKQKLMDG</sequence>
<dbReference type="EMBL" id="RPDH01000002">
    <property type="protein sequence ID" value="RPE08688.1"/>
    <property type="molecule type" value="Genomic_DNA"/>
</dbReference>
<keyword evidence="2" id="KW-1185">Reference proteome</keyword>
<accession>A0A3N4PM81</accession>
<comment type="caution">
    <text evidence="1">The sequence shown here is derived from an EMBL/GenBank/DDBJ whole genome shotgun (WGS) entry which is preliminary data.</text>
</comment>
<dbReference type="Proteomes" id="UP000278351">
    <property type="component" value="Unassembled WGS sequence"/>
</dbReference>
<reference evidence="1 2" key="1">
    <citation type="submission" date="2018-11" db="EMBL/GenBank/DDBJ databases">
        <title>Chitinophaga lutea sp.nov., isolate from arsenic contaminated soil.</title>
        <authorList>
            <person name="Zong Y."/>
        </authorList>
    </citation>
    <scope>NUCLEOTIDE SEQUENCE [LARGE SCALE GENOMIC DNA]</scope>
    <source>
        <strain evidence="1 2">ZY74</strain>
    </source>
</reference>
<dbReference type="RefSeq" id="WP_123847685.1">
    <property type="nucleotide sequence ID" value="NZ_RPDH01000002.1"/>
</dbReference>
<organism evidence="1 2">
    <name type="scientific">Chitinophaga lutea</name>
    <dbReference type="NCBI Taxonomy" id="2488634"/>
    <lineage>
        <taxon>Bacteria</taxon>
        <taxon>Pseudomonadati</taxon>
        <taxon>Bacteroidota</taxon>
        <taxon>Chitinophagia</taxon>
        <taxon>Chitinophagales</taxon>
        <taxon>Chitinophagaceae</taxon>
        <taxon>Chitinophaga</taxon>
    </lineage>
</organism>
<dbReference type="AlphaFoldDB" id="A0A3N4PM81"/>
<evidence type="ECO:0000313" key="1">
    <source>
        <dbReference type="EMBL" id="RPE08688.1"/>
    </source>
</evidence>